<dbReference type="HOGENOM" id="CLU_855300_0_0_1"/>
<dbReference type="EMBL" id="AMGV01000002">
    <property type="protein sequence ID" value="KEF61868.1"/>
    <property type="molecule type" value="Genomic_DNA"/>
</dbReference>
<name>A0A072PRB9_9EURO</name>
<organism evidence="2 3">
    <name type="scientific">Exophiala aquamarina CBS 119918</name>
    <dbReference type="NCBI Taxonomy" id="1182545"/>
    <lineage>
        <taxon>Eukaryota</taxon>
        <taxon>Fungi</taxon>
        <taxon>Dikarya</taxon>
        <taxon>Ascomycota</taxon>
        <taxon>Pezizomycotina</taxon>
        <taxon>Eurotiomycetes</taxon>
        <taxon>Chaetothyriomycetidae</taxon>
        <taxon>Chaetothyriales</taxon>
        <taxon>Herpotrichiellaceae</taxon>
        <taxon>Exophiala</taxon>
    </lineage>
</organism>
<feature type="non-terminal residue" evidence="2">
    <location>
        <position position="1"/>
    </location>
</feature>
<comment type="caution">
    <text evidence="2">The sequence shown here is derived from an EMBL/GenBank/DDBJ whole genome shotgun (WGS) entry which is preliminary data.</text>
</comment>
<keyword evidence="3" id="KW-1185">Reference proteome</keyword>
<dbReference type="GeneID" id="25278374"/>
<feature type="compositionally biased region" description="Polar residues" evidence="1">
    <location>
        <begin position="180"/>
        <end position="195"/>
    </location>
</feature>
<dbReference type="AlphaFoldDB" id="A0A072PRB9"/>
<dbReference type="RefSeq" id="XP_013264458.1">
    <property type="nucleotide sequence ID" value="XM_013409004.1"/>
</dbReference>
<dbReference type="OrthoDB" id="4140498at2759"/>
<feature type="compositionally biased region" description="Basic and acidic residues" evidence="1">
    <location>
        <begin position="199"/>
        <end position="209"/>
    </location>
</feature>
<proteinExistence type="predicted"/>
<evidence type="ECO:0000313" key="3">
    <source>
        <dbReference type="Proteomes" id="UP000027920"/>
    </source>
</evidence>
<evidence type="ECO:0000313" key="2">
    <source>
        <dbReference type="EMBL" id="KEF61868.1"/>
    </source>
</evidence>
<accession>A0A072PRB9</accession>
<gene>
    <name evidence="2" type="ORF">A1O9_03440</name>
</gene>
<evidence type="ECO:0000256" key="1">
    <source>
        <dbReference type="SAM" id="MobiDB-lite"/>
    </source>
</evidence>
<dbReference type="Proteomes" id="UP000027920">
    <property type="component" value="Unassembled WGS sequence"/>
</dbReference>
<reference evidence="2 3" key="1">
    <citation type="submission" date="2013-03" db="EMBL/GenBank/DDBJ databases">
        <title>The Genome Sequence of Exophiala aquamarina CBS 119918.</title>
        <authorList>
            <consortium name="The Broad Institute Genomics Platform"/>
            <person name="Cuomo C."/>
            <person name="de Hoog S."/>
            <person name="Gorbushina A."/>
            <person name="Walker B."/>
            <person name="Young S.K."/>
            <person name="Zeng Q."/>
            <person name="Gargeya S."/>
            <person name="Fitzgerald M."/>
            <person name="Haas B."/>
            <person name="Abouelleil A."/>
            <person name="Allen A.W."/>
            <person name="Alvarado L."/>
            <person name="Arachchi H.M."/>
            <person name="Berlin A.M."/>
            <person name="Chapman S.B."/>
            <person name="Gainer-Dewar J."/>
            <person name="Goldberg J."/>
            <person name="Griggs A."/>
            <person name="Gujja S."/>
            <person name="Hansen M."/>
            <person name="Howarth C."/>
            <person name="Imamovic A."/>
            <person name="Ireland A."/>
            <person name="Larimer J."/>
            <person name="McCowan C."/>
            <person name="Murphy C."/>
            <person name="Pearson M."/>
            <person name="Poon T.W."/>
            <person name="Priest M."/>
            <person name="Roberts A."/>
            <person name="Saif S."/>
            <person name="Shea T."/>
            <person name="Sisk P."/>
            <person name="Sykes S."/>
            <person name="Wortman J."/>
            <person name="Nusbaum C."/>
            <person name="Birren B."/>
        </authorList>
    </citation>
    <scope>NUCLEOTIDE SEQUENCE [LARGE SCALE GENOMIC DNA]</scope>
    <source>
        <strain evidence="2 3">CBS 119918</strain>
    </source>
</reference>
<feature type="region of interest" description="Disordered" evidence="1">
    <location>
        <begin position="115"/>
        <end position="140"/>
    </location>
</feature>
<feature type="region of interest" description="Disordered" evidence="1">
    <location>
        <begin position="166"/>
        <end position="240"/>
    </location>
</feature>
<sequence length="344" mass="37346">TDSSKSDSRRHLRDARARPWLINSVLRGRSTTELSSGLAESKDAPKLSVGIIVTAVPASLSSESVSGSSEKQSGQKPGKGPKAVAKVKALARSAGSKIPVWVGLSCAFSRCSLQASDSEERTTKDTTAAHPKVTKDTPASRLPVRVWRSIAARRPTTWQVRCSNTSGTHVAVSKDKGAGRTQQKLSSAAARNQGSIGKEPLRGSREGVKPRSILKHRAEDQGDAKPAPLTSLGQGVKSEPKKKVMWQEKLITAYLPSPGWPPRAFTCKRCRGIRYWDEGKKKYELHEGSPCWCPEAETEASALQRSLQDWLKDQLALGYDNVSNPVGYCTVAEGELHFEPLIPE</sequence>
<feature type="non-terminal residue" evidence="2">
    <location>
        <position position="344"/>
    </location>
</feature>
<protein>
    <submittedName>
        <fullName evidence="2">Uncharacterized protein</fullName>
    </submittedName>
</protein>
<feature type="region of interest" description="Disordered" evidence="1">
    <location>
        <begin position="62"/>
        <end position="81"/>
    </location>
</feature>
<dbReference type="VEuPathDB" id="FungiDB:A1O9_03440"/>